<dbReference type="Pfam" id="PF09344">
    <property type="entry name" value="Cas_CT1975"/>
    <property type="match status" value="1"/>
</dbReference>
<organism evidence="2 3">
    <name type="scientific">Saccharomonospora azurea NA-128</name>
    <dbReference type="NCBI Taxonomy" id="882081"/>
    <lineage>
        <taxon>Bacteria</taxon>
        <taxon>Bacillati</taxon>
        <taxon>Actinomycetota</taxon>
        <taxon>Actinomycetes</taxon>
        <taxon>Pseudonocardiales</taxon>
        <taxon>Pseudonocardiaceae</taxon>
        <taxon>Saccharomonospora</taxon>
    </lineage>
</organism>
<dbReference type="InterPro" id="IPR010148">
    <property type="entry name" value="CRISPR-assoc_prot_CT1975"/>
</dbReference>
<keyword evidence="3" id="KW-1185">Reference proteome</keyword>
<dbReference type="HOGENOM" id="CLU_1353803_0_0_11"/>
<dbReference type="AlphaFoldDB" id="H8G518"/>
<evidence type="ECO:0000313" key="2">
    <source>
        <dbReference type="EMBL" id="EHY91197.1"/>
    </source>
</evidence>
<evidence type="ECO:0000256" key="1">
    <source>
        <dbReference type="SAM" id="MobiDB-lite"/>
    </source>
</evidence>
<protein>
    <submittedName>
        <fullName evidence="2">CT1975-like protein</fullName>
    </submittedName>
</protein>
<gene>
    <name evidence="2" type="ORF">SacazDRAFT_04356</name>
</gene>
<sequence length="202" mass="21328">MRALCWGGGLLLSLGVDAGLAKRDTAVVADGVVVAQQTARLVDTHPEPQSREVVDDENTENTGAGMIGTVGFNSATLYRYATLGIHQLEENLGDADTTDDGARLFLDAFARSMPTGHTNSYAHRTRPSLVAVVVRADQPVNLVSAFENPVSVREDDRGGIAEKSARRLAEEHGRAVRQWGDEPVLAAGASGGGPAHAGMVRD</sequence>
<accession>H8G518</accession>
<feature type="compositionally biased region" description="Basic and acidic residues" evidence="1">
    <location>
        <begin position="44"/>
        <end position="53"/>
    </location>
</feature>
<name>H8G518_9PSEU</name>
<reference evidence="2 3" key="1">
    <citation type="journal article" date="2012" name="Stand. Genomic Sci.">
        <title>Genome sequence of the soil bacterium Saccharomonospora azurea type strain (NA-128(T)).</title>
        <authorList>
            <person name="Klenk H.P."/>
            <person name="Held B."/>
            <person name="Lucas S."/>
            <person name="Lapidus A."/>
            <person name="Copeland A."/>
            <person name="Hammon N."/>
            <person name="Pitluck S."/>
            <person name="Goodwin L.A."/>
            <person name="Han C."/>
            <person name="Tapia R."/>
            <person name="Brambilla E.M."/>
            <person name="Potter G."/>
            <person name="Land M."/>
            <person name="Ivanova N."/>
            <person name="Rohde M."/>
            <person name="Goker M."/>
            <person name="Detter J.C."/>
            <person name="Kyrpides N.C."/>
            <person name="Woyke T."/>
        </authorList>
    </citation>
    <scope>NUCLEOTIDE SEQUENCE [LARGE SCALE GENOMIC DNA]</scope>
    <source>
        <strain evidence="2 3">NA-128</strain>
    </source>
</reference>
<feature type="region of interest" description="Disordered" evidence="1">
    <location>
        <begin position="44"/>
        <end position="66"/>
    </location>
</feature>
<proteinExistence type="predicted"/>
<dbReference type="RefSeq" id="WP_005445042.1">
    <property type="nucleotide sequence ID" value="NZ_CM001466.1"/>
</dbReference>
<dbReference type="Proteomes" id="UP000004705">
    <property type="component" value="Chromosome"/>
</dbReference>
<dbReference type="EMBL" id="CM001466">
    <property type="protein sequence ID" value="EHY91197.1"/>
    <property type="molecule type" value="Genomic_DNA"/>
</dbReference>
<evidence type="ECO:0000313" key="3">
    <source>
        <dbReference type="Proteomes" id="UP000004705"/>
    </source>
</evidence>